<dbReference type="SUPFAM" id="SSF53448">
    <property type="entry name" value="Nucleotide-diphospho-sugar transferases"/>
    <property type="match status" value="1"/>
</dbReference>
<evidence type="ECO:0000313" key="3">
    <source>
        <dbReference type="Proteomes" id="UP000199226"/>
    </source>
</evidence>
<dbReference type="Gene3D" id="3.90.550.10">
    <property type="entry name" value="Spore Coat Polysaccharide Biosynthesis Protein SpsA, Chain A"/>
    <property type="match status" value="1"/>
</dbReference>
<dbReference type="PANTHER" id="PTHR22916">
    <property type="entry name" value="GLYCOSYLTRANSFERASE"/>
    <property type="match status" value="1"/>
</dbReference>
<dbReference type="InterPro" id="IPR001173">
    <property type="entry name" value="Glyco_trans_2-like"/>
</dbReference>
<dbReference type="STRING" id="990371.SAMN05421813_12735"/>
<dbReference type="OrthoDB" id="9815829at2"/>
<dbReference type="PANTHER" id="PTHR22916:SF3">
    <property type="entry name" value="UDP-GLCNAC:BETAGAL BETA-1,3-N-ACETYLGLUCOSAMINYLTRANSFERASE-LIKE PROTEIN 1"/>
    <property type="match status" value="1"/>
</dbReference>
<reference evidence="3" key="1">
    <citation type="submission" date="2016-10" db="EMBL/GenBank/DDBJ databases">
        <authorList>
            <person name="Varghese N."/>
            <person name="Submissions S."/>
        </authorList>
    </citation>
    <scope>NUCLEOTIDE SEQUENCE [LARGE SCALE GENOMIC DNA]</scope>
    <source>
        <strain evidence="3">DSM 24536</strain>
    </source>
</reference>
<keyword evidence="2" id="KW-0808">Transferase</keyword>
<evidence type="ECO:0000313" key="2">
    <source>
        <dbReference type="EMBL" id="SDM88760.1"/>
    </source>
</evidence>
<gene>
    <name evidence="2" type="ORF">SAMN05421813_12735</name>
</gene>
<proteinExistence type="predicted"/>
<sequence length="262" mass="30374">MSTSIAPKISVIVITYNRPEFLKETIQSILNQTFTNFELIIVDNCSDYDFLALAHDFNDIRIKAFQNQNGGIIAVNRNFGILKASGEYIALCDDDDLWFPEKLEKQLYIMENCHEIGFCCTASLYINQTINRSFFRKFLSYLNFILISSNLIPGRYLLLLITYITNSSVMLRRSVLNVIGLLDEDPDFKAVEDYDLWLRISLKYRVFYLKDKLVNYRLHSHQISGADQHSLKRKKSKVLAKNFNQLNNFQRLIVRLSGAVVS</sequence>
<feature type="domain" description="Glycosyltransferase 2-like" evidence="1">
    <location>
        <begin position="10"/>
        <end position="178"/>
    </location>
</feature>
<name>A0A1G9WWD9_9SPHI</name>
<accession>A0A1G9WWD9</accession>
<keyword evidence="3" id="KW-1185">Reference proteome</keyword>
<dbReference type="RefSeq" id="WP_090706270.1">
    <property type="nucleotide sequence ID" value="NZ_FNHH01000027.1"/>
</dbReference>
<protein>
    <submittedName>
        <fullName evidence="2">Glycosyltransferase, GT2 family</fullName>
    </submittedName>
</protein>
<dbReference type="InterPro" id="IPR029044">
    <property type="entry name" value="Nucleotide-diphossugar_trans"/>
</dbReference>
<dbReference type="GO" id="GO:0016758">
    <property type="term" value="F:hexosyltransferase activity"/>
    <property type="evidence" value="ECO:0007669"/>
    <property type="project" value="UniProtKB-ARBA"/>
</dbReference>
<dbReference type="Pfam" id="PF00535">
    <property type="entry name" value="Glycos_transf_2"/>
    <property type="match status" value="1"/>
</dbReference>
<dbReference type="AlphaFoldDB" id="A0A1G9WWD9"/>
<evidence type="ECO:0000259" key="1">
    <source>
        <dbReference type="Pfam" id="PF00535"/>
    </source>
</evidence>
<dbReference type="Proteomes" id="UP000199226">
    <property type="component" value="Unassembled WGS sequence"/>
</dbReference>
<dbReference type="EMBL" id="FNHH01000027">
    <property type="protein sequence ID" value="SDM88760.1"/>
    <property type="molecule type" value="Genomic_DNA"/>
</dbReference>
<organism evidence="2 3">
    <name type="scientific">Daejeonella rubra</name>
    <dbReference type="NCBI Taxonomy" id="990371"/>
    <lineage>
        <taxon>Bacteria</taxon>
        <taxon>Pseudomonadati</taxon>
        <taxon>Bacteroidota</taxon>
        <taxon>Sphingobacteriia</taxon>
        <taxon>Sphingobacteriales</taxon>
        <taxon>Sphingobacteriaceae</taxon>
        <taxon>Daejeonella</taxon>
    </lineage>
</organism>